<keyword evidence="5 6" id="KW-0456">Lyase</keyword>
<evidence type="ECO:0000256" key="7">
    <source>
        <dbReference type="RuleBase" id="RU000599"/>
    </source>
</evidence>
<dbReference type="InterPro" id="IPR038494">
    <property type="entry name" value="IGPD_sf"/>
</dbReference>
<dbReference type="GO" id="GO:0004424">
    <property type="term" value="F:imidazoleglycerol-phosphate dehydratase activity"/>
    <property type="evidence" value="ECO:0007669"/>
    <property type="project" value="UniProtKB-UniRule"/>
</dbReference>
<dbReference type="GO" id="GO:0000105">
    <property type="term" value="P:L-histidine biosynthetic process"/>
    <property type="evidence" value="ECO:0007669"/>
    <property type="project" value="UniProtKB-UniRule"/>
</dbReference>
<dbReference type="HAMAP" id="MF_00076">
    <property type="entry name" value="HisB"/>
    <property type="match status" value="1"/>
</dbReference>
<dbReference type="GO" id="GO:0005737">
    <property type="term" value="C:cytoplasm"/>
    <property type="evidence" value="ECO:0007669"/>
    <property type="project" value="UniProtKB-SubCell"/>
</dbReference>
<evidence type="ECO:0000256" key="6">
    <source>
        <dbReference type="HAMAP-Rule" id="MF_00076"/>
    </source>
</evidence>
<evidence type="ECO:0000256" key="2">
    <source>
        <dbReference type="ARBA" id="ARBA00016664"/>
    </source>
</evidence>
<evidence type="ECO:0000313" key="9">
    <source>
        <dbReference type="Proteomes" id="UP001144297"/>
    </source>
</evidence>
<dbReference type="PANTHER" id="PTHR23133:SF2">
    <property type="entry name" value="IMIDAZOLEGLYCEROL-PHOSPHATE DEHYDRATASE"/>
    <property type="match status" value="1"/>
</dbReference>
<comment type="pathway">
    <text evidence="1 6 7">Amino-acid biosynthesis; L-histidine biosynthesis; L-histidine from 5-phospho-alpha-D-ribose 1-diphosphate: step 6/9.</text>
</comment>
<dbReference type="PROSITE" id="PS00954">
    <property type="entry name" value="IGP_DEHYDRATASE_1"/>
    <property type="match status" value="1"/>
</dbReference>
<comment type="subcellular location">
    <subcellularLocation>
        <location evidence="6 7">Cytoplasm</location>
    </subcellularLocation>
</comment>
<dbReference type="EC" id="4.2.1.19" evidence="6 7"/>
<dbReference type="NCBIfam" id="NF002111">
    <property type="entry name" value="PRK00951.2-1"/>
    <property type="match status" value="1"/>
</dbReference>
<keyword evidence="9" id="KW-1185">Reference proteome</keyword>
<dbReference type="Pfam" id="PF00475">
    <property type="entry name" value="IGPD"/>
    <property type="match status" value="1"/>
</dbReference>
<comment type="catalytic activity">
    <reaction evidence="6 7">
        <text>D-erythro-1-(imidazol-4-yl)glycerol 3-phosphate = 3-(imidazol-4-yl)-2-oxopropyl phosphate + H2O</text>
        <dbReference type="Rhea" id="RHEA:11040"/>
        <dbReference type="ChEBI" id="CHEBI:15377"/>
        <dbReference type="ChEBI" id="CHEBI:57766"/>
        <dbReference type="ChEBI" id="CHEBI:58278"/>
        <dbReference type="EC" id="4.2.1.19"/>
    </reaction>
</comment>
<keyword evidence="4 6" id="KW-0368">Histidine biosynthesis</keyword>
<gene>
    <name evidence="6 8" type="primary">hisB</name>
    <name evidence="8" type="ORF">TISLANDTSLP1_12160</name>
</gene>
<dbReference type="FunFam" id="3.30.230.40:FF:000003">
    <property type="entry name" value="Imidazoleglycerol-phosphate dehydratase HisB"/>
    <property type="match status" value="1"/>
</dbReference>
<evidence type="ECO:0000256" key="1">
    <source>
        <dbReference type="ARBA" id="ARBA00005047"/>
    </source>
</evidence>
<comment type="caution">
    <text evidence="8">The sequence shown here is derived from an EMBL/GenBank/DDBJ whole genome shotgun (WGS) entry which is preliminary data.</text>
</comment>
<dbReference type="InterPro" id="IPR000807">
    <property type="entry name" value="ImidazoleglycerolP_deHydtase"/>
</dbReference>
<keyword evidence="3 6" id="KW-0028">Amino-acid biosynthesis</keyword>
<evidence type="ECO:0000313" key="8">
    <source>
        <dbReference type="EMBL" id="GLI53523.1"/>
    </source>
</evidence>
<keyword evidence="6" id="KW-0963">Cytoplasm</keyword>
<dbReference type="SUPFAM" id="SSF54211">
    <property type="entry name" value="Ribosomal protein S5 domain 2-like"/>
    <property type="match status" value="2"/>
</dbReference>
<dbReference type="EMBL" id="BSDX01000001">
    <property type="protein sequence ID" value="GLI53523.1"/>
    <property type="molecule type" value="Genomic_DNA"/>
</dbReference>
<evidence type="ECO:0000256" key="5">
    <source>
        <dbReference type="ARBA" id="ARBA00023239"/>
    </source>
</evidence>
<accession>A0A9W6LKQ5</accession>
<dbReference type="Proteomes" id="UP001144297">
    <property type="component" value="Unassembled WGS sequence"/>
</dbReference>
<evidence type="ECO:0000256" key="4">
    <source>
        <dbReference type="ARBA" id="ARBA00023102"/>
    </source>
</evidence>
<organism evidence="8 9">
    <name type="scientific">Thermodesulfovibrio yellowstonii</name>
    <dbReference type="NCBI Taxonomy" id="28262"/>
    <lineage>
        <taxon>Bacteria</taxon>
        <taxon>Pseudomonadati</taxon>
        <taxon>Nitrospirota</taxon>
        <taxon>Thermodesulfovibrionia</taxon>
        <taxon>Thermodesulfovibrionales</taxon>
        <taxon>Thermodesulfovibrionaceae</taxon>
        <taxon>Thermodesulfovibrio</taxon>
    </lineage>
</organism>
<dbReference type="PANTHER" id="PTHR23133">
    <property type="entry name" value="IMIDAZOLEGLYCEROL-PHOSPHATE DEHYDRATASE HIS7"/>
    <property type="match status" value="1"/>
</dbReference>
<dbReference type="InterPro" id="IPR020568">
    <property type="entry name" value="Ribosomal_Su5_D2-typ_SF"/>
</dbReference>
<protein>
    <recommendedName>
        <fullName evidence="2 6">Imidazoleglycerol-phosphate dehydratase</fullName>
        <shortName evidence="6">IGPD</shortName>
        <ecNumber evidence="6 7">4.2.1.19</ecNumber>
    </recommendedName>
</protein>
<reference evidence="8" key="1">
    <citation type="submission" date="2022-12" db="EMBL/GenBank/DDBJ databases">
        <title>Reference genome sequencing for broad-spectrum identification of bacterial and archaeal isolates by mass spectrometry.</title>
        <authorList>
            <person name="Sekiguchi Y."/>
            <person name="Tourlousse D.M."/>
        </authorList>
    </citation>
    <scope>NUCLEOTIDE SEQUENCE</scope>
    <source>
        <strain evidence="8">TSL-P1</strain>
    </source>
</reference>
<dbReference type="Gene3D" id="3.30.230.40">
    <property type="entry name" value="Imidazole glycerol phosphate dehydratase, domain 1"/>
    <property type="match status" value="2"/>
</dbReference>
<sequence length="191" mass="21411">MRKASVSRKTKETDIKLEFNLDGTGNSDINTSVGFLDHMFELLAFHGNFDIKLKAKGDIHVDYHHLIEDLGIVLGKAIDKTLLDRNGIKRYGFASIPMDEALAQVSIDIGGREFLIYNVKFDGYIKDIDISLFEEFFRAVSNHGKIALHINVLYGKDLHHIIEAVFKAFAKALSDASRIYGQQLPSTKGVI</sequence>
<dbReference type="PROSITE" id="PS00955">
    <property type="entry name" value="IGP_DEHYDRATASE_2"/>
    <property type="match status" value="1"/>
</dbReference>
<dbReference type="NCBIfam" id="NF002114">
    <property type="entry name" value="PRK00951.2-4"/>
    <property type="match status" value="1"/>
</dbReference>
<dbReference type="SMR" id="A0A9W6LKQ5"/>
<evidence type="ECO:0000256" key="3">
    <source>
        <dbReference type="ARBA" id="ARBA00022605"/>
    </source>
</evidence>
<dbReference type="InterPro" id="IPR020565">
    <property type="entry name" value="ImidazoleglycerP_deHydtase_CS"/>
</dbReference>
<comment type="similarity">
    <text evidence="6 7">Belongs to the imidazoleglycerol-phosphate dehydratase family.</text>
</comment>
<dbReference type="FunFam" id="3.30.230.40:FF:000001">
    <property type="entry name" value="Imidazoleglycerol-phosphate dehydratase HisB"/>
    <property type="match status" value="1"/>
</dbReference>
<dbReference type="CDD" id="cd07914">
    <property type="entry name" value="IGPD"/>
    <property type="match status" value="1"/>
</dbReference>
<proteinExistence type="inferred from homology"/>
<name>A0A9W6LKQ5_9BACT</name>
<dbReference type="AlphaFoldDB" id="A0A9W6LKQ5"/>